<sequence>MAANAKYNRTYSSSFNLHLKRLTHVQAQIVLTKLEKEAECNEYDHPEEKKRFYNLITYLHYFRRNIQEATLCNKKALDIDHESIVAHGTQAWIYYLEHDPFQNRKQVEQILKKVDELCTDRVKLVVAKSEIAYSYARFGLLYYAKAETIYEEVLNDVESKDITSLYVAVWLLINKMSIIAQSYNSRCYR</sequence>
<organism evidence="1 2">
    <name type="scientific">Potamilus streckersoni</name>
    <dbReference type="NCBI Taxonomy" id="2493646"/>
    <lineage>
        <taxon>Eukaryota</taxon>
        <taxon>Metazoa</taxon>
        <taxon>Spiralia</taxon>
        <taxon>Lophotrochozoa</taxon>
        <taxon>Mollusca</taxon>
        <taxon>Bivalvia</taxon>
        <taxon>Autobranchia</taxon>
        <taxon>Heteroconchia</taxon>
        <taxon>Palaeoheterodonta</taxon>
        <taxon>Unionida</taxon>
        <taxon>Unionoidea</taxon>
        <taxon>Unionidae</taxon>
        <taxon>Ambleminae</taxon>
        <taxon>Lampsilini</taxon>
        <taxon>Potamilus</taxon>
    </lineage>
</organism>
<gene>
    <name evidence="1" type="ORF">CHS0354_035490</name>
</gene>
<dbReference type="AlphaFoldDB" id="A0AAE0RVI8"/>
<dbReference type="Gene3D" id="1.25.40.10">
    <property type="entry name" value="Tetratricopeptide repeat domain"/>
    <property type="match status" value="1"/>
</dbReference>
<name>A0AAE0RVI8_9BIVA</name>
<evidence type="ECO:0000313" key="2">
    <source>
        <dbReference type="Proteomes" id="UP001195483"/>
    </source>
</evidence>
<keyword evidence="2" id="KW-1185">Reference proteome</keyword>
<reference evidence="1" key="3">
    <citation type="submission" date="2023-05" db="EMBL/GenBank/DDBJ databases">
        <authorList>
            <person name="Smith C.H."/>
        </authorList>
    </citation>
    <scope>NUCLEOTIDE SEQUENCE</scope>
    <source>
        <strain evidence="1">CHS0354</strain>
        <tissue evidence="1">Mantle</tissue>
    </source>
</reference>
<comment type="caution">
    <text evidence="1">The sequence shown here is derived from an EMBL/GenBank/DDBJ whole genome shotgun (WGS) entry which is preliminary data.</text>
</comment>
<proteinExistence type="predicted"/>
<dbReference type="EMBL" id="JAEAOA010002071">
    <property type="protein sequence ID" value="KAK3580447.1"/>
    <property type="molecule type" value="Genomic_DNA"/>
</dbReference>
<protein>
    <submittedName>
        <fullName evidence="1">Uncharacterized protein</fullName>
    </submittedName>
</protein>
<reference evidence="1" key="1">
    <citation type="journal article" date="2021" name="Genome Biol. Evol.">
        <title>A High-Quality Reference Genome for a Parasitic Bivalve with Doubly Uniparental Inheritance (Bivalvia: Unionida).</title>
        <authorList>
            <person name="Smith C.H."/>
        </authorList>
    </citation>
    <scope>NUCLEOTIDE SEQUENCE</scope>
    <source>
        <strain evidence="1">CHS0354</strain>
    </source>
</reference>
<accession>A0AAE0RVI8</accession>
<dbReference type="InterPro" id="IPR011990">
    <property type="entry name" value="TPR-like_helical_dom_sf"/>
</dbReference>
<evidence type="ECO:0000313" key="1">
    <source>
        <dbReference type="EMBL" id="KAK3580447.1"/>
    </source>
</evidence>
<dbReference type="Proteomes" id="UP001195483">
    <property type="component" value="Unassembled WGS sequence"/>
</dbReference>
<reference evidence="1" key="2">
    <citation type="journal article" date="2021" name="Genome Biol. Evol.">
        <title>Developing a high-quality reference genome for a parasitic bivalve with doubly uniparental inheritance (Bivalvia: Unionida).</title>
        <authorList>
            <person name="Smith C.H."/>
        </authorList>
    </citation>
    <scope>NUCLEOTIDE SEQUENCE</scope>
    <source>
        <strain evidence="1">CHS0354</strain>
        <tissue evidence="1">Mantle</tissue>
    </source>
</reference>